<feature type="region of interest" description="Disordered" evidence="1">
    <location>
        <begin position="75"/>
        <end position="96"/>
    </location>
</feature>
<keyword evidence="2" id="KW-0472">Membrane</keyword>
<evidence type="ECO:0000313" key="3">
    <source>
        <dbReference type="EMBL" id="PUU84049.1"/>
    </source>
</evidence>
<gene>
    <name evidence="3" type="ORF">B9Z19DRAFT_560486</name>
</gene>
<comment type="caution">
    <text evidence="3">The sequence shown here is derived from an EMBL/GenBank/DDBJ whole genome shotgun (WGS) entry which is preliminary data.</text>
</comment>
<dbReference type="AlphaFoldDB" id="A0A2T7A8J3"/>
<dbReference type="EMBL" id="NESQ01000004">
    <property type="protein sequence ID" value="PUU84049.1"/>
    <property type="molecule type" value="Genomic_DNA"/>
</dbReference>
<proteinExistence type="predicted"/>
<keyword evidence="2" id="KW-1133">Transmembrane helix</keyword>
<evidence type="ECO:0000313" key="4">
    <source>
        <dbReference type="Proteomes" id="UP000244722"/>
    </source>
</evidence>
<keyword evidence="4" id="KW-1185">Reference proteome</keyword>
<accession>A0A2T7A8J3</accession>
<name>A0A2T7A8J3_TUBBO</name>
<reference evidence="3 4" key="1">
    <citation type="submission" date="2017-04" db="EMBL/GenBank/DDBJ databases">
        <title>Draft genome sequence of Tuber borchii Vittad., a whitish edible truffle.</title>
        <authorList>
            <consortium name="DOE Joint Genome Institute"/>
            <person name="Murat C."/>
            <person name="Kuo A."/>
            <person name="Barry K.W."/>
            <person name="Clum A."/>
            <person name="Dockter R.B."/>
            <person name="Fauchery L."/>
            <person name="Iotti M."/>
            <person name="Kohler A."/>
            <person name="Labutti K."/>
            <person name="Lindquist E.A."/>
            <person name="Lipzen A."/>
            <person name="Ohm R.A."/>
            <person name="Wang M."/>
            <person name="Grigoriev I.V."/>
            <person name="Zambonelli A."/>
            <person name="Martin F.M."/>
        </authorList>
    </citation>
    <scope>NUCLEOTIDE SEQUENCE [LARGE SCALE GENOMIC DNA]</scope>
    <source>
        <strain evidence="3 4">Tbo3840</strain>
    </source>
</reference>
<sequence length="96" mass="10722">MPALFLTLISLALTSNSYSLFIFRCSICALWCFALYLFLNVFFSVPSLVFFVSFFRVPISLPCRGFPTLRTLPPHDAVTPLGGPNGRNVPEYGPTR</sequence>
<evidence type="ECO:0000256" key="1">
    <source>
        <dbReference type="SAM" id="MobiDB-lite"/>
    </source>
</evidence>
<protein>
    <submittedName>
        <fullName evidence="3">Uncharacterized protein</fullName>
    </submittedName>
</protein>
<evidence type="ECO:0000256" key="2">
    <source>
        <dbReference type="SAM" id="Phobius"/>
    </source>
</evidence>
<feature type="transmembrane region" description="Helical" evidence="2">
    <location>
        <begin position="33"/>
        <end position="55"/>
    </location>
</feature>
<organism evidence="3 4">
    <name type="scientific">Tuber borchii</name>
    <name type="common">White truffle</name>
    <dbReference type="NCBI Taxonomy" id="42251"/>
    <lineage>
        <taxon>Eukaryota</taxon>
        <taxon>Fungi</taxon>
        <taxon>Dikarya</taxon>
        <taxon>Ascomycota</taxon>
        <taxon>Pezizomycotina</taxon>
        <taxon>Pezizomycetes</taxon>
        <taxon>Pezizales</taxon>
        <taxon>Tuberaceae</taxon>
        <taxon>Tuber</taxon>
    </lineage>
</organism>
<dbReference type="Proteomes" id="UP000244722">
    <property type="component" value="Unassembled WGS sequence"/>
</dbReference>
<keyword evidence="2" id="KW-0812">Transmembrane</keyword>